<keyword evidence="4" id="KW-1015">Disulfide bond</keyword>
<evidence type="ECO:0000256" key="5">
    <source>
        <dbReference type="SAM" id="Phobius"/>
    </source>
</evidence>
<evidence type="ECO:0000256" key="4">
    <source>
        <dbReference type="ARBA" id="ARBA00023157"/>
    </source>
</evidence>
<comment type="caution">
    <text evidence="7">The sequence shown here is derived from an EMBL/GenBank/DDBJ whole genome shotgun (WGS) entry which is preliminary data.</text>
</comment>
<feature type="transmembrane region" description="Helical" evidence="5">
    <location>
        <begin position="25"/>
        <end position="50"/>
    </location>
</feature>
<keyword evidence="5" id="KW-0812">Transmembrane</keyword>
<dbReference type="SMART" id="SM00121">
    <property type="entry name" value="IB"/>
    <property type="match status" value="1"/>
</dbReference>
<dbReference type="InterPro" id="IPR009030">
    <property type="entry name" value="Growth_fac_rcpt_cys_sf"/>
</dbReference>
<name>A0AAV4S2T4_CAEEX</name>
<comment type="subcellular location">
    <subcellularLocation>
        <location evidence="1">Secreted</location>
    </subcellularLocation>
</comment>
<evidence type="ECO:0000256" key="1">
    <source>
        <dbReference type="ARBA" id="ARBA00004613"/>
    </source>
</evidence>
<dbReference type="AlphaFoldDB" id="A0AAV4S2T4"/>
<reference evidence="7 8" key="1">
    <citation type="submission" date="2021-06" db="EMBL/GenBank/DDBJ databases">
        <title>Caerostris extrusa draft genome.</title>
        <authorList>
            <person name="Kono N."/>
            <person name="Arakawa K."/>
        </authorList>
    </citation>
    <scope>NUCLEOTIDE SEQUENCE [LARGE SCALE GENOMIC DNA]</scope>
</reference>
<dbReference type="Proteomes" id="UP001054945">
    <property type="component" value="Unassembled WGS sequence"/>
</dbReference>
<dbReference type="GO" id="GO:0009966">
    <property type="term" value="P:regulation of signal transduction"/>
    <property type="evidence" value="ECO:0007669"/>
    <property type="project" value="TreeGrafter"/>
</dbReference>
<sequence>MFTRRNIGQIFEKKIMNLFFYITELTHFIVVLKFADLFLFTLLVFIAISIKSHVVPSSYICRSTVANMKTTFCLLVGLVLVVSTLALDCPVCFKFKCKDPGPCHLGQTTDVCGCCTVCYKGIGEECGGPWNVFGVCANHLSCIRLPEPEEEDPVHDFNTSGRCFALP</sequence>
<dbReference type="PANTHER" id="PTHR14186:SF20">
    <property type="entry name" value="CYSTEINE-RICH MOTOR NEURON 1 PROTEIN-LIKE"/>
    <property type="match status" value="1"/>
</dbReference>
<keyword evidence="2" id="KW-0964">Secreted</keyword>
<keyword evidence="5" id="KW-0472">Membrane</keyword>
<organism evidence="7 8">
    <name type="scientific">Caerostris extrusa</name>
    <name type="common">Bark spider</name>
    <name type="synonym">Caerostris bankana</name>
    <dbReference type="NCBI Taxonomy" id="172846"/>
    <lineage>
        <taxon>Eukaryota</taxon>
        <taxon>Metazoa</taxon>
        <taxon>Ecdysozoa</taxon>
        <taxon>Arthropoda</taxon>
        <taxon>Chelicerata</taxon>
        <taxon>Arachnida</taxon>
        <taxon>Araneae</taxon>
        <taxon>Araneomorphae</taxon>
        <taxon>Entelegynae</taxon>
        <taxon>Araneoidea</taxon>
        <taxon>Araneidae</taxon>
        <taxon>Caerostris</taxon>
    </lineage>
</organism>
<dbReference type="SUPFAM" id="SSF57184">
    <property type="entry name" value="Growth factor receptor domain"/>
    <property type="match status" value="1"/>
</dbReference>
<evidence type="ECO:0000259" key="6">
    <source>
        <dbReference type="PROSITE" id="PS51323"/>
    </source>
</evidence>
<dbReference type="InterPro" id="IPR011390">
    <property type="entry name" value="IGFBP_rP_mac25"/>
</dbReference>
<feature type="domain" description="IGFBP N-terminal" evidence="6">
    <location>
        <begin position="85"/>
        <end position="166"/>
    </location>
</feature>
<gene>
    <name evidence="7" type="ORF">CEXT_658261</name>
</gene>
<keyword evidence="3" id="KW-0732">Signal</keyword>
<evidence type="ECO:0000313" key="8">
    <source>
        <dbReference type="Proteomes" id="UP001054945"/>
    </source>
</evidence>
<evidence type="ECO:0000256" key="3">
    <source>
        <dbReference type="ARBA" id="ARBA00022729"/>
    </source>
</evidence>
<dbReference type="GO" id="GO:0005576">
    <property type="term" value="C:extracellular region"/>
    <property type="evidence" value="ECO:0007669"/>
    <property type="project" value="UniProtKB-SubCell"/>
</dbReference>
<dbReference type="PANTHER" id="PTHR14186">
    <property type="entry name" value="INSULIN-LIKE GROWTH FACTOR BINDING PROTEIN-RELATED"/>
    <property type="match status" value="1"/>
</dbReference>
<dbReference type="PROSITE" id="PS51323">
    <property type="entry name" value="IGFBP_N_2"/>
    <property type="match status" value="1"/>
</dbReference>
<feature type="transmembrane region" description="Helical" evidence="5">
    <location>
        <begin position="71"/>
        <end position="87"/>
    </location>
</feature>
<keyword evidence="8" id="KW-1185">Reference proteome</keyword>
<protein>
    <submittedName>
        <fullName evidence="7">Single insulin-like growth factor-binding domain protein-1</fullName>
    </submittedName>
</protein>
<dbReference type="GO" id="GO:0001558">
    <property type="term" value="P:regulation of cell growth"/>
    <property type="evidence" value="ECO:0007669"/>
    <property type="project" value="InterPro"/>
</dbReference>
<evidence type="ECO:0000256" key="2">
    <source>
        <dbReference type="ARBA" id="ARBA00022525"/>
    </source>
</evidence>
<accession>A0AAV4S2T4</accession>
<evidence type="ECO:0000313" key="7">
    <source>
        <dbReference type="EMBL" id="GIY27629.1"/>
    </source>
</evidence>
<proteinExistence type="predicted"/>
<dbReference type="InterPro" id="IPR000867">
    <property type="entry name" value="IGFBP-like"/>
</dbReference>
<dbReference type="GO" id="GO:0005520">
    <property type="term" value="F:insulin-like growth factor binding"/>
    <property type="evidence" value="ECO:0007669"/>
    <property type="project" value="InterPro"/>
</dbReference>
<dbReference type="EMBL" id="BPLR01008834">
    <property type="protein sequence ID" value="GIY27629.1"/>
    <property type="molecule type" value="Genomic_DNA"/>
</dbReference>
<dbReference type="Gene3D" id="4.10.40.20">
    <property type="match status" value="1"/>
</dbReference>
<keyword evidence="5" id="KW-1133">Transmembrane helix</keyword>